<dbReference type="Gene3D" id="3.40.640.10">
    <property type="entry name" value="Type I PLP-dependent aspartate aminotransferase-like (Major domain)"/>
    <property type="match status" value="1"/>
</dbReference>
<dbReference type="InterPro" id="IPR015421">
    <property type="entry name" value="PyrdxlP-dep_Trfase_major"/>
</dbReference>
<dbReference type="AlphaFoldDB" id="A0A433QTS1"/>
<dbReference type="PANTHER" id="PTHR13693">
    <property type="entry name" value="CLASS II AMINOTRANSFERASE/8-AMINO-7-OXONONANOATE SYNTHASE"/>
    <property type="match status" value="1"/>
</dbReference>
<keyword evidence="6" id="KW-0032">Aminotransferase</keyword>
<evidence type="ECO:0000313" key="6">
    <source>
        <dbReference type="EMBL" id="RUS33146.1"/>
    </source>
</evidence>
<dbReference type="InterPro" id="IPR004839">
    <property type="entry name" value="Aminotransferase_I/II_large"/>
</dbReference>
<keyword evidence="3 6" id="KW-0808">Transferase</keyword>
<protein>
    <submittedName>
        <fullName evidence="6">Aminotransferase</fullName>
    </submittedName>
</protein>
<feature type="domain" description="Aminotransferase class I/classII large" evidence="5">
    <location>
        <begin position="30"/>
        <end position="418"/>
    </location>
</feature>
<dbReference type="InterPro" id="IPR015424">
    <property type="entry name" value="PyrdxlP-dep_Trfase"/>
</dbReference>
<dbReference type="InterPro" id="IPR015422">
    <property type="entry name" value="PyrdxlP-dep_Trfase_small"/>
</dbReference>
<dbReference type="Proteomes" id="UP000274822">
    <property type="component" value="Unassembled WGS sequence"/>
</dbReference>
<organism evidence="6 7">
    <name type="scientific">Jimgerdemannia flammicorona</name>
    <dbReference type="NCBI Taxonomy" id="994334"/>
    <lineage>
        <taxon>Eukaryota</taxon>
        <taxon>Fungi</taxon>
        <taxon>Fungi incertae sedis</taxon>
        <taxon>Mucoromycota</taxon>
        <taxon>Mucoromycotina</taxon>
        <taxon>Endogonomycetes</taxon>
        <taxon>Endogonales</taxon>
        <taxon>Endogonaceae</taxon>
        <taxon>Jimgerdemannia</taxon>
    </lineage>
</organism>
<dbReference type="GO" id="GO:0009102">
    <property type="term" value="P:biotin biosynthetic process"/>
    <property type="evidence" value="ECO:0007669"/>
    <property type="project" value="TreeGrafter"/>
</dbReference>
<comment type="caution">
    <text evidence="6">The sequence shown here is derived from an EMBL/GenBank/DDBJ whole genome shotgun (WGS) entry which is preliminary data.</text>
</comment>
<dbReference type="Pfam" id="PF00155">
    <property type="entry name" value="Aminotran_1_2"/>
    <property type="match status" value="1"/>
</dbReference>
<evidence type="ECO:0000256" key="3">
    <source>
        <dbReference type="ARBA" id="ARBA00022679"/>
    </source>
</evidence>
<dbReference type="Gene3D" id="3.90.1150.10">
    <property type="entry name" value="Aspartate Aminotransferase, domain 1"/>
    <property type="match status" value="2"/>
</dbReference>
<reference evidence="6 7" key="1">
    <citation type="journal article" date="2018" name="New Phytol.">
        <title>Phylogenomics of Endogonaceae and evolution of mycorrhizas within Mucoromycota.</title>
        <authorList>
            <person name="Chang Y."/>
            <person name="Desiro A."/>
            <person name="Na H."/>
            <person name="Sandor L."/>
            <person name="Lipzen A."/>
            <person name="Clum A."/>
            <person name="Barry K."/>
            <person name="Grigoriev I.V."/>
            <person name="Martin F.M."/>
            <person name="Stajich J.E."/>
            <person name="Smith M.E."/>
            <person name="Bonito G."/>
            <person name="Spatafora J.W."/>
        </authorList>
    </citation>
    <scope>NUCLEOTIDE SEQUENCE [LARGE SCALE GENOMIC DNA]</scope>
    <source>
        <strain evidence="6 7">AD002</strain>
    </source>
</reference>
<dbReference type="GO" id="GO:0030170">
    <property type="term" value="F:pyridoxal phosphate binding"/>
    <property type="evidence" value="ECO:0007669"/>
    <property type="project" value="InterPro"/>
</dbReference>
<name>A0A433QTS1_9FUNG</name>
<comment type="similarity">
    <text evidence="2">Belongs to the class-II pyridoxal-phosphate-dependent aminotransferase family. BioF subfamily.</text>
</comment>
<dbReference type="GO" id="GO:0008483">
    <property type="term" value="F:transaminase activity"/>
    <property type="evidence" value="ECO:0007669"/>
    <property type="project" value="UniProtKB-KW"/>
</dbReference>
<accession>A0A433QTS1</accession>
<sequence length="447" mass="49480">MPLESQLSAVLASRQQRSMYRRLITNLPNSIDFSSNDFLGLSRNETFKSLFLDELAAFLHPPLGSTGSRLLEGNSPYAEQLESDIARFHNAETALLFNSGFDANSGFFACVPRPGDVVLYDEFIHASVHEGMRMSRAGLLRAFRHDDVGELERTVREVVEEDRGKKATDRRNVFIAVETVYSMDGDVAPLTEIVEVVKKFWPSGGNGYIVVDEAHATGIYGQQGRGVVCELGLEAFIFARLHTFGKALASSGAVMLCSETTKNYLINYARPLIYSTFLSYSSLASIKCAYQMLSEGKTEEVGFVVLVTDVTSRFDYIDSTIDVYHQLQRHVHALTRRFREAVGAKLPREVLLTSTSPIQGIVLQGNLPVRTLAANLNHLGYIVKPIASPTVPMGRERVRICLHGHNTVEEVDRLVNAIHAFFVGDEGKKILEDMGAGTRKDGVLAML</sequence>
<evidence type="ECO:0000256" key="4">
    <source>
        <dbReference type="ARBA" id="ARBA00022898"/>
    </source>
</evidence>
<evidence type="ECO:0000259" key="5">
    <source>
        <dbReference type="Pfam" id="PF00155"/>
    </source>
</evidence>
<keyword evidence="4" id="KW-0663">Pyridoxal phosphate</keyword>
<dbReference type="InterPro" id="IPR050087">
    <property type="entry name" value="AON_synthase_class-II"/>
</dbReference>
<evidence type="ECO:0000313" key="7">
    <source>
        <dbReference type="Proteomes" id="UP000274822"/>
    </source>
</evidence>
<gene>
    <name evidence="6" type="ORF">BC938DRAFT_472898</name>
</gene>
<comment type="cofactor">
    <cofactor evidence="1">
        <name>pyridoxal 5'-phosphate</name>
        <dbReference type="ChEBI" id="CHEBI:597326"/>
    </cofactor>
</comment>
<evidence type="ECO:0000256" key="2">
    <source>
        <dbReference type="ARBA" id="ARBA00010008"/>
    </source>
</evidence>
<dbReference type="EMBL" id="RBNJ01001454">
    <property type="protein sequence ID" value="RUS33146.1"/>
    <property type="molecule type" value="Genomic_DNA"/>
</dbReference>
<keyword evidence="7" id="KW-1185">Reference proteome</keyword>
<evidence type="ECO:0000256" key="1">
    <source>
        <dbReference type="ARBA" id="ARBA00001933"/>
    </source>
</evidence>
<proteinExistence type="inferred from homology"/>
<dbReference type="PANTHER" id="PTHR13693:SF77">
    <property type="entry name" value="8-AMINO-7-OXONONANOATE SYNTHASE"/>
    <property type="match status" value="1"/>
</dbReference>
<dbReference type="SUPFAM" id="SSF53383">
    <property type="entry name" value="PLP-dependent transferases"/>
    <property type="match status" value="1"/>
</dbReference>